<feature type="compositionally biased region" description="Low complexity" evidence="1">
    <location>
        <begin position="179"/>
        <end position="193"/>
    </location>
</feature>
<feature type="compositionally biased region" description="Basic and acidic residues" evidence="1">
    <location>
        <begin position="254"/>
        <end position="273"/>
    </location>
</feature>
<feature type="region of interest" description="Disordered" evidence="1">
    <location>
        <begin position="662"/>
        <end position="696"/>
    </location>
</feature>
<keyword evidence="3" id="KW-1185">Reference proteome</keyword>
<evidence type="ECO:0000313" key="2">
    <source>
        <dbReference type="EMBL" id="KDQ07909.1"/>
    </source>
</evidence>
<sequence>MARILRTKNAMTALGTFAPSFLRWLLHCGWHSSSYALFFSRLFVVLLPSWPRPRLESLLFSVSQLHSLGCATVSWRLSSLVFTHCSPSPFLLLRNCKLLPHSHHIHLPLHYITRSPDTTQGATVSQHVELSAVAQALESPAAIRLATSVAAVHITGDNQLRDSAQQPQPVPSDVAHNNTTMTTSSSHKSPTPCSQPIIIASKARRDSLAPALRVTKAPTPTAKECIEAQKRAREARALQVEECRRARAAEEEARQERARQAEERRAMEQERQRQVAQQEEEERRAGQGRKRERQVEEEKAAAEKARAEQAAEDDAFLEEFYAQFTAAIDVAGPITLKRIELETKRREQAFLAQVKFGIAPRECRRLQFAAWSDPTPASSASIPVEDRVPPVTKPAALSSLAGQTEPCELQASPSTIVLPTSPAPYQLAPFADHLPVPVGAPLPSSTLPQGLAPVDVLAAQERALVEEGCRLLEQMASQASRIAWDEMVVLEAWRRRRAHQAQQVFGISPRIVRAGQLPSWSNTSLVPEGEDEWARHMLALSAAYDEVCTPMPALCPPTFVPTTTADSLDHGLTQRASCDMAPIVPSADDVPALSYSFQTASGSTSSSPSVSPATPSATLPSLEPEEGPVNDDDDLLFIVTSSPQLGAQVTLALAPTECKEGPIYPRPEARSPGASRVVRHERRSARTVDSPRHAVRSVSRRPPVAISRLVRKYAEMGMDVEDVLFRVWLETELRNVVRESGRA</sequence>
<feature type="region of interest" description="Disordered" evidence="1">
    <location>
        <begin position="160"/>
        <end position="193"/>
    </location>
</feature>
<feature type="compositionally biased region" description="Acidic residues" evidence="1">
    <location>
        <begin position="623"/>
        <end position="632"/>
    </location>
</feature>
<feature type="region of interest" description="Disordered" evidence="1">
    <location>
        <begin position="598"/>
        <end position="632"/>
    </location>
</feature>
<accession>A0A067LXJ4</accession>
<proteinExistence type="predicted"/>
<evidence type="ECO:0000313" key="3">
    <source>
        <dbReference type="Proteomes" id="UP000027195"/>
    </source>
</evidence>
<evidence type="ECO:0000256" key="1">
    <source>
        <dbReference type="SAM" id="MobiDB-lite"/>
    </source>
</evidence>
<feature type="compositionally biased region" description="Low complexity" evidence="1">
    <location>
        <begin position="598"/>
        <end position="621"/>
    </location>
</feature>
<dbReference type="HOGENOM" id="CLU_373829_0_0_1"/>
<reference evidence="3" key="1">
    <citation type="journal article" date="2014" name="Proc. Natl. Acad. Sci. U.S.A.">
        <title>Extensive sampling of basidiomycete genomes demonstrates inadequacy of the white-rot/brown-rot paradigm for wood decay fungi.</title>
        <authorList>
            <person name="Riley R."/>
            <person name="Salamov A.A."/>
            <person name="Brown D.W."/>
            <person name="Nagy L.G."/>
            <person name="Floudas D."/>
            <person name="Held B.W."/>
            <person name="Levasseur A."/>
            <person name="Lombard V."/>
            <person name="Morin E."/>
            <person name="Otillar R."/>
            <person name="Lindquist E.A."/>
            <person name="Sun H."/>
            <person name="LaButti K.M."/>
            <person name="Schmutz J."/>
            <person name="Jabbour D."/>
            <person name="Luo H."/>
            <person name="Baker S.E."/>
            <person name="Pisabarro A.G."/>
            <person name="Walton J.D."/>
            <person name="Blanchette R.A."/>
            <person name="Henrissat B."/>
            <person name="Martin F."/>
            <person name="Cullen D."/>
            <person name="Hibbett D.S."/>
            <person name="Grigoriev I.V."/>
        </authorList>
    </citation>
    <scope>NUCLEOTIDE SEQUENCE [LARGE SCALE GENOMIC DNA]</scope>
    <source>
        <strain evidence="3">FD-172 SS1</strain>
    </source>
</reference>
<gene>
    <name evidence="2" type="ORF">BOTBODRAFT_588347</name>
</gene>
<feature type="compositionally biased region" description="Basic and acidic residues" evidence="1">
    <location>
        <begin position="293"/>
        <end position="307"/>
    </location>
</feature>
<dbReference type="Proteomes" id="UP000027195">
    <property type="component" value="Unassembled WGS sequence"/>
</dbReference>
<organism evidence="2 3">
    <name type="scientific">Botryobasidium botryosum (strain FD-172 SS1)</name>
    <dbReference type="NCBI Taxonomy" id="930990"/>
    <lineage>
        <taxon>Eukaryota</taxon>
        <taxon>Fungi</taxon>
        <taxon>Dikarya</taxon>
        <taxon>Basidiomycota</taxon>
        <taxon>Agaricomycotina</taxon>
        <taxon>Agaricomycetes</taxon>
        <taxon>Cantharellales</taxon>
        <taxon>Botryobasidiaceae</taxon>
        <taxon>Botryobasidium</taxon>
    </lineage>
</organism>
<dbReference type="AlphaFoldDB" id="A0A067LXJ4"/>
<feature type="region of interest" description="Disordered" evidence="1">
    <location>
        <begin position="254"/>
        <end position="307"/>
    </location>
</feature>
<protein>
    <submittedName>
        <fullName evidence="2">Uncharacterized protein</fullName>
    </submittedName>
</protein>
<dbReference type="InParanoid" id="A0A067LXJ4"/>
<name>A0A067LXJ4_BOTB1</name>
<dbReference type="EMBL" id="KL198098">
    <property type="protein sequence ID" value="KDQ07909.1"/>
    <property type="molecule type" value="Genomic_DNA"/>
</dbReference>